<comment type="caution">
    <text evidence="6">The sequence shown here is derived from an EMBL/GenBank/DDBJ whole genome shotgun (WGS) entry which is preliminary data.</text>
</comment>
<evidence type="ECO:0000256" key="5">
    <source>
        <dbReference type="ARBA" id="ARBA00023180"/>
    </source>
</evidence>
<evidence type="ECO:0000256" key="3">
    <source>
        <dbReference type="ARBA" id="ARBA00022525"/>
    </source>
</evidence>
<comment type="subcellular location">
    <subcellularLocation>
        <location evidence="1">Secreted</location>
    </subcellularLocation>
</comment>
<evidence type="ECO:0000313" key="6">
    <source>
        <dbReference type="EMBL" id="RFU29481.1"/>
    </source>
</evidence>
<dbReference type="PANTHER" id="PTHR13234">
    <property type="entry name" value="GAMMA-INTERFERON INDUCIBLE LYSOSOMAL THIOL REDUCTASE GILT"/>
    <property type="match status" value="1"/>
</dbReference>
<evidence type="ECO:0000256" key="4">
    <source>
        <dbReference type="ARBA" id="ARBA00022729"/>
    </source>
</evidence>
<name>A0A3E2H8A6_SCYLI</name>
<keyword evidence="4" id="KW-0732">Signal</keyword>
<keyword evidence="7" id="KW-1185">Reference proteome</keyword>
<feature type="non-terminal residue" evidence="6">
    <location>
        <position position="1"/>
    </location>
</feature>
<comment type="similarity">
    <text evidence="2">Belongs to the GILT family.</text>
</comment>
<dbReference type="Proteomes" id="UP000258309">
    <property type="component" value="Unassembled WGS sequence"/>
</dbReference>
<gene>
    <name evidence="6" type="ORF">B7463_g6857</name>
</gene>
<proteinExistence type="inferred from homology"/>
<reference evidence="6 7" key="1">
    <citation type="submission" date="2018-05" db="EMBL/GenBank/DDBJ databases">
        <title>Draft genome sequence of Scytalidium lignicola DSM 105466, a ubiquitous saprotrophic fungus.</title>
        <authorList>
            <person name="Buettner E."/>
            <person name="Gebauer A.M."/>
            <person name="Hofrichter M."/>
            <person name="Liers C."/>
            <person name="Kellner H."/>
        </authorList>
    </citation>
    <scope>NUCLEOTIDE SEQUENCE [LARGE SCALE GENOMIC DNA]</scope>
    <source>
        <strain evidence="6 7">DSM 105466</strain>
    </source>
</reference>
<dbReference type="Pfam" id="PF03227">
    <property type="entry name" value="GILT"/>
    <property type="match status" value="1"/>
</dbReference>
<dbReference type="STRING" id="5539.A0A3E2H8A6"/>
<dbReference type="PANTHER" id="PTHR13234:SF8">
    <property type="entry name" value="GAMMA-INTERFERON-INDUCIBLE LYSOSOMAL THIOL REDUCTASE"/>
    <property type="match status" value="1"/>
</dbReference>
<evidence type="ECO:0000313" key="7">
    <source>
        <dbReference type="Proteomes" id="UP000258309"/>
    </source>
</evidence>
<evidence type="ECO:0000256" key="2">
    <source>
        <dbReference type="ARBA" id="ARBA00005679"/>
    </source>
</evidence>
<dbReference type="InterPro" id="IPR004911">
    <property type="entry name" value="Interferon-induced_GILT"/>
</dbReference>
<sequence>MEKESLPFINIDAMETSIRNTKSEKKLWRTRSLRGLGLLLLFLAGLSRLIRLGYLPEKIRIQVDVSAVPVTKELVPLEAHIMSKCPDARDCLRQLVLPTMQRVYDKVNFTLSYIGTPTDNDGVSCMHGAPECAGNIIELCASHIYPDPKIYLGFTMCLSRDYQDIPDRNLVEDCSLEHGIDFEKLNECMIKEDGGLALRNPAQSDWMKRYIA</sequence>
<evidence type="ECO:0008006" key="8">
    <source>
        <dbReference type="Google" id="ProtNLM"/>
    </source>
</evidence>
<protein>
    <recommendedName>
        <fullName evidence="8">Gamma interferon inducible lysosomal thiol reductase GILT</fullName>
    </recommendedName>
</protein>
<dbReference type="AlphaFoldDB" id="A0A3E2H8A6"/>
<dbReference type="OrthoDB" id="958254at2759"/>
<accession>A0A3E2H8A6</accession>
<dbReference type="GO" id="GO:0005576">
    <property type="term" value="C:extracellular region"/>
    <property type="evidence" value="ECO:0007669"/>
    <property type="project" value="UniProtKB-SubCell"/>
</dbReference>
<evidence type="ECO:0000256" key="1">
    <source>
        <dbReference type="ARBA" id="ARBA00004613"/>
    </source>
</evidence>
<dbReference type="GO" id="GO:0016671">
    <property type="term" value="F:oxidoreductase activity, acting on a sulfur group of donors, disulfide as acceptor"/>
    <property type="evidence" value="ECO:0007669"/>
    <property type="project" value="InterPro"/>
</dbReference>
<keyword evidence="5" id="KW-0325">Glycoprotein</keyword>
<feature type="non-terminal residue" evidence="6">
    <location>
        <position position="212"/>
    </location>
</feature>
<keyword evidence="3" id="KW-0964">Secreted</keyword>
<organism evidence="6 7">
    <name type="scientific">Scytalidium lignicola</name>
    <name type="common">Hyphomycete</name>
    <dbReference type="NCBI Taxonomy" id="5539"/>
    <lineage>
        <taxon>Eukaryota</taxon>
        <taxon>Fungi</taxon>
        <taxon>Dikarya</taxon>
        <taxon>Ascomycota</taxon>
        <taxon>Pezizomycotina</taxon>
        <taxon>Leotiomycetes</taxon>
        <taxon>Leotiomycetes incertae sedis</taxon>
        <taxon>Scytalidium</taxon>
    </lineage>
</organism>
<dbReference type="EMBL" id="NCSJ02000127">
    <property type="protein sequence ID" value="RFU29481.1"/>
    <property type="molecule type" value="Genomic_DNA"/>
</dbReference>